<dbReference type="InterPro" id="IPR025921">
    <property type="entry name" value="HmuY"/>
</dbReference>
<evidence type="ECO:0008006" key="3">
    <source>
        <dbReference type="Google" id="ProtNLM"/>
    </source>
</evidence>
<evidence type="ECO:0000313" key="2">
    <source>
        <dbReference type="Proteomes" id="UP000319499"/>
    </source>
</evidence>
<accession>A0A563DHZ5</accession>
<dbReference type="AlphaFoldDB" id="A0A563DHZ5"/>
<dbReference type="OrthoDB" id="1091850at2"/>
<dbReference type="Proteomes" id="UP000319499">
    <property type="component" value="Unassembled WGS sequence"/>
</dbReference>
<reference evidence="1 2" key="1">
    <citation type="submission" date="2019-02" db="EMBL/GenBank/DDBJ databases">
        <title>Apibacter muscae sp. nov.: a novel member of the house fly microbiota.</title>
        <authorList>
            <person name="Park R."/>
        </authorList>
    </citation>
    <scope>NUCLEOTIDE SEQUENCE [LARGE SCALE GENOMIC DNA]</scope>
    <source>
        <strain evidence="1 2">AL1</strain>
    </source>
</reference>
<dbReference type="EMBL" id="SELH01000013">
    <property type="protein sequence ID" value="TWP29886.1"/>
    <property type="molecule type" value="Genomic_DNA"/>
</dbReference>
<dbReference type="CDD" id="cd12105">
    <property type="entry name" value="HmuY"/>
    <property type="match status" value="1"/>
</dbReference>
<protein>
    <recommendedName>
        <fullName evidence="3">HmuY protein</fullName>
    </recommendedName>
</protein>
<comment type="caution">
    <text evidence="1">The sequence shown here is derived from an EMBL/GenBank/DDBJ whole genome shotgun (WGS) entry which is preliminary data.</text>
</comment>
<keyword evidence="2" id="KW-1185">Reference proteome</keyword>
<evidence type="ECO:0000313" key="1">
    <source>
        <dbReference type="EMBL" id="TWP29886.1"/>
    </source>
</evidence>
<dbReference type="PROSITE" id="PS51257">
    <property type="entry name" value="PROKAR_LIPOPROTEIN"/>
    <property type="match status" value="1"/>
</dbReference>
<dbReference type="RefSeq" id="WP_146291689.1">
    <property type="nucleotide sequence ID" value="NZ_SELH01000013.1"/>
</dbReference>
<proteinExistence type="predicted"/>
<organism evidence="1 2">
    <name type="scientific">Apibacter muscae</name>
    <dbReference type="NCBI Taxonomy" id="2509004"/>
    <lineage>
        <taxon>Bacteria</taxon>
        <taxon>Pseudomonadati</taxon>
        <taxon>Bacteroidota</taxon>
        <taxon>Flavobacteriia</taxon>
        <taxon>Flavobacteriales</taxon>
        <taxon>Weeksellaceae</taxon>
        <taxon>Apibacter</taxon>
    </lineage>
</organism>
<sequence>MKNIFLLYITFFILIGCNENNSPIDIPQPTGAILDPWVGGTTEPNQVWIDLDMQKMTVTPRIAWDFGFYSGKEFRVILNTSISMAAGKLETSDINAVTEADVASMKPLVAVATFQPNNIQYVDDVKGNYLERTAIDEISANDKDNKVYLINMGNYMYTGNSTDLKISGDSRGWKKIRILRNGTNGYRIQYANISDTTFKEYTVNKDTAYNFNFLSLDNGPVSIQPTKNNWDLCFTVFVNEINGSGTYIYSDFVITNTMDHVGAYQVLTSEINYEAFTKVNVDPSKFIYDDQRVIGANWRNTFGGAKTYTDRFYILKDHLGTLYKIRFLKLTNSENLRGYPQFEYDVLN</sequence>
<dbReference type="Pfam" id="PF14064">
    <property type="entry name" value="HmuY"/>
    <property type="match status" value="1"/>
</dbReference>
<name>A0A563DHZ5_9FLAO</name>
<gene>
    <name evidence="1" type="ORF">ETU09_02580</name>
</gene>